<dbReference type="Proteomes" id="UP001205603">
    <property type="component" value="Unassembled WGS sequence"/>
</dbReference>
<evidence type="ECO:0000256" key="1">
    <source>
        <dbReference type="SAM" id="Phobius"/>
    </source>
</evidence>
<reference evidence="2 3" key="1">
    <citation type="submission" date="2022-07" db="EMBL/GenBank/DDBJ databases">
        <title>Fecal culturing of patients with breast cancer.</title>
        <authorList>
            <person name="Teng N.M.Y."/>
            <person name="Kiu R."/>
            <person name="Evans R."/>
            <person name="Baker D.J."/>
            <person name="Zenner C."/>
            <person name="Robinson S.D."/>
            <person name="Hall L.J."/>
        </authorList>
    </citation>
    <scope>NUCLEOTIDE SEQUENCE [LARGE SCALE GENOMIC DNA]</scope>
    <source>
        <strain evidence="2 3">LH1063</strain>
    </source>
</reference>
<keyword evidence="1" id="KW-0812">Transmembrane</keyword>
<feature type="transmembrane region" description="Helical" evidence="1">
    <location>
        <begin position="30"/>
        <end position="50"/>
    </location>
</feature>
<dbReference type="RefSeq" id="WP_255026670.1">
    <property type="nucleotide sequence ID" value="NZ_JANDHW010000005.1"/>
</dbReference>
<evidence type="ECO:0000313" key="2">
    <source>
        <dbReference type="EMBL" id="MCP9611703.1"/>
    </source>
</evidence>
<protein>
    <submittedName>
        <fullName evidence="2">Uncharacterized protein</fullName>
    </submittedName>
</protein>
<keyword evidence="1" id="KW-1133">Transmembrane helix</keyword>
<dbReference type="EMBL" id="JANDHW010000005">
    <property type="protein sequence ID" value="MCP9611703.1"/>
    <property type="molecule type" value="Genomic_DNA"/>
</dbReference>
<comment type="caution">
    <text evidence="2">The sequence shown here is derived from an EMBL/GenBank/DDBJ whole genome shotgun (WGS) entry which is preliminary data.</text>
</comment>
<gene>
    <name evidence="2" type="ORF">NMU02_06325</name>
</gene>
<keyword evidence="3" id="KW-1185">Reference proteome</keyword>
<keyword evidence="1" id="KW-0472">Membrane</keyword>
<accession>A0ABT1MGD9</accession>
<name>A0ABT1MGD9_9BACT</name>
<evidence type="ECO:0000313" key="3">
    <source>
        <dbReference type="Proteomes" id="UP001205603"/>
    </source>
</evidence>
<organism evidence="2 3">
    <name type="scientific">Coprobacter tertius</name>
    <dbReference type="NCBI Taxonomy" id="2944915"/>
    <lineage>
        <taxon>Bacteria</taxon>
        <taxon>Pseudomonadati</taxon>
        <taxon>Bacteroidota</taxon>
        <taxon>Bacteroidia</taxon>
        <taxon>Bacteroidales</taxon>
        <taxon>Barnesiellaceae</taxon>
        <taxon>Coprobacter</taxon>
    </lineage>
</organism>
<feature type="transmembrane region" description="Helical" evidence="1">
    <location>
        <begin position="7"/>
        <end position="24"/>
    </location>
</feature>
<sequence length="58" mass="6903">MKKFTPFRIGCITLLWIILCYMLIDAYREINLRVILVILTSGIIVFVPIYKQLRKKDD</sequence>
<proteinExistence type="predicted"/>